<evidence type="ECO:0000256" key="7">
    <source>
        <dbReference type="ARBA" id="ARBA00023180"/>
    </source>
</evidence>
<dbReference type="GO" id="GO:0004566">
    <property type="term" value="F:beta-glucuronidase activity"/>
    <property type="evidence" value="ECO:0007669"/>
    <property type="project" value="TreeGrafter"/>
</dbReference>
<evidence type="ECO:0000256" key="4">
    <source>
        <dbReference type="ARBA" id="ARBA00022729"/>
    </source>
</evidence>
<dbReference type="InterPro" id="IPR017853">
    <property type="entry name" value="GH"/>
</dbReference>
<keyword evidence="8" id="KW-0458">Lysosome</keyword>
<evidence type="ECO:0000256" key="5">
    <source>
        <dbReference type="ARBA" id="ARBA00022801"/>
    </source>
</evidence>
<evidence type="ECO:0000256" key="2">
    <source>
        <dbReference type="ARBA" id="ARBA00009800"/>
    </source>
</evidence>
<keyword evidence="6" id="KW-0472">Membrane</keyword>
<dbReference type="SUPFAM" id="SSF51445">
    <property type="entry name" value="(Trans)glycosidases"/>
    <property type="match status" value="1"/>
</dbReference>
<comment type="caution">
    <text evidence="11">The sequence shown here is derived from an EMBL/GenBank/DDBJ whole genome shotgun (WGS) entry which is preliminary data.</text>
</comment>
<reference evidence="11" key="1">
    <citation type="submission" date="2022-06" db="EMBL/GenBank/DDBJ databases">
        <title>Uncovering the hologenomic basis of an extraordinary plant invasion.</title>
        <authorList>
            <person name="Bieker V.C."/>
            <person name="Martin M.D."/>
            <person name="Gilbert T."/>
            <person name="Hodgins K."/>
            <person name="Battlay P."/>
            <person name="Petersen B."/>
            <person name="Wilson J."/>
        </authorList>
    </citation>
    <scope>NUCLEOTIDE SEQUENCE</scope>
    <source>
        <strain evidence="11">AA19_3_7</strain>
        <tissue evidence="11">Leaf</tissue>
    </source>
</reference>
<organism evidence="11 12">
    <name type="scientific">Ambrosia artemisiifolia</name>
    <name type="common">Common ragweed</name>
    <dbReference type="NCBI Taxonomy" id="4212"/>
    <lineage>
        <taxon>Eukaryota</taxon>
        <taxon>Viridiplantae</taxon>
        <taxon>Streptophyta</taxon>
        <taxon>Embryophyta</taxon>
        <taxon>Tracheophyta</taxon>
        <taxon>Spermatophyta</taxon>
        <taxon>Magnoliopsida</taxon>
        <taxon>eudicotyledons</taxon>
        <taxon>Gunneridae</taxon>
        <taxon>Pentapetalae</taxon>
        <taxon>asterids</taxon>
        <taxon>campanulids</taxon>
        <taxon>Asterales</taxon>
        <taxon>Asteraceae</taxon>
        <taxon>Asteroideae</taxon>
        <taxon>Heliantheae alliance</taxon>
        <taxon>Heliantheae</taxon>
        <taxon>Ambrosia</taxon>
    </lineage>
</organism>
<evidence type="ECO:0000256" key="1">
    <source>
        <dbReference type="ARBA" id="ARBA00004613"/>
    </source>
</evidence>
<evidence type="ECO:0000256" key="6">
    <source>
        <dbReference type="ARBA" id="ARBA00023136"/>
    </source>
</evidence>
<evidence type="ECO:0000256" key="3">
    <source>
        <dbReference type="ARBA" id="ARBA00022525"/>
    </source>
</evidence>
<dbReference type="EMBL" id="JAMZMK010008380">
    <property type="protein sequence ID" value="KAI7740655.1"/>
    <property type="molecule type" value="Genomic_DNA"/>
</dbReference>
<keyword evidence="7" id="KW-0325">Glycoprotein</keyword>
<dbReference type="AlphaFoldDB" id="A0AAD5CG19"/>
<accession>A0AAD5CG19</accession>
<dbReference type="Pfam" id="PF03662">
    <property type="entry name" value="Glyco_hydro_79n"/>
    <property type="match status" value="1"/>
</dbReference>
<keyword evidence="12" id="KW-1185">Reference proteome</keyword>
<keyword evidence="4" id="KW-0732">Signal</keyword>
<evidence type="ECO:0000313" key="12">
    <source>
        <dbReference type="Proteomes" id="UP001206925"/>
    </source>
</evidence>
<comment type="function">
    <text evidence="10">Endoglycosidase which is a cell surface and extracellular matrix-degrading enzyme. Cleaves heparan sulfate proteoglycans (HSPGs) into heparan sulfate side chains and core proteoglycans.</text>
</comment>
<dbReference type="PANTHER" id="PTHR14363">
    <property type="entry name" value="HEPARANASE-RELATED"/>
    <property type="match status" value="1"/>
</dbReference>
<evidence type="ECO:0008006" key="13">
    <source>
        <dbReference type="Google" id="ProtNLM"/>
    </source>
</evidence>
<proteinExistence type="inferred from homology"/>
<dbReference type="PANTHER" id="PTHR14363:SF17">
    <property type="entry name" value="HEPARANASE-LIKE PROTEIN 3"/>
    <property type="match status" value="1"/>
</dbReference>
<gene>
    <name evidence="11" type="ORF">M8C21_002795</name>
</gene>
<dbReference type="GO" id="GO:0005576">
    <property type="term" value="C:extracellular region"/>
    <property type="evidence" value="ECO:0007669"/>
    <property type="project" value="UniProtKB-SubCell"/>
</dbReference>
<keyword evidence="5" id="KW-0378">Hydrolase</keyword>
<sequence>METDALGFGGGGGRGGVKVVEKRGGTGGGGGGAFAGCFDFFFVFDLDLDLAGFSTQHDNMQKGVCLCVVLISFGFIFVHARVENGKVLIDGKSRIGETDDDFICATMDWWPPEKCDYGTCSWDHSSLLNVDLKNKIFKNAIKAFSPLKIRLGGTLQDKVIYQTKNHQKPCNPFIKNTSELFGYTNGCLSLSRWDDLNRFFQETRAVVTFGLNALIGKTVLANGSAFGAWDPTNAEALMRYTVKKNYTIYGWELGRSKGNELSGKGIGARISASQYAHDTLTLYQMVHRVYKDIERKPLIIAPGGFFDPSWFMKCLNKTSKTLNAVSHHIYSLGSGMDGNLTARILDPSYLDEAGKIFKKLESTINASSSSASAWVSEAGGAYNSGQNLVTNAFVFSFWAPPSDAQPRPCNLQGQPSPLPTHPAAFYRPKALPLRMVLVHSV</sequence>
<evidence type="ECO:0000256" key="9">
    <source>
        <dbReference type="ARBA" id="ARBA00023765"/>
    </source>
</evidence>
<evidence type="ECO:0000256" key="10">
    <source>
        <dbReference type="ARBA" id="ARBA00055929"/>
    </source>
</evidence>
<dbReference type="Gene3D" id="3.20.20.80">
    <property type="entry name" value="Glycosidases"/>
    <property type="match status" value="1"/>
</dbReference>
<keyword evidence="3" id="KW-0964">Secreted</keyword>
<name>A0AAD5CG19_AMBAR</name>
<comment type="similarity">
    <text evidence="2">Belongs to the glycosyl hydrolase 79 family.</text>
</comment>
<evidence type="ECO:0000313" key="11">
    <source>
        <dbReference type="EMBL" id="KAI7740655.1"/>
    </source>
</evidence>
<evidence type="ECO:0000256" key="8">
    <source>
        <dbReference type="ARBA" id="ARBA00023228"/>
    </source>
</evidence>
<dbReference type="FunFam" id="3.20.20.80:FF:000023">
    <property type="entry name" value="heparanase-like protein 3"/>
    <property type="match status" value="1"/>
</dbReference>
<dbReference type="GO" id="GO:0005765">
    <property type="term" value="C:lysosomal membrane"/>
    <property type="evidence" value="ECO:0007669"/>
    <property type="project" value="UniProtKB-SubCell"/>
</dbReference>
<dbReference type="GO" id="GO:0009505">
    <property type="term" value="C:plant-type cell wall"/>
    <property type="evidence" value="ECO:0007669"/>
    <property type="project" value="TreeGrafter"/>
</dbReference>
<dbReference type="Proteomes" id="UP001206925">
    <property type="component" value="Unassembled WGS sequence"/>
</dbReference>
<protein>
    <recommendedName>
        <fullName evidence="13">Heparanase-like protein 3</fullName>
    </recommendedName>
</protein>
<comment type="subcellular location">
    <subcellularLocation>
        <location evidence="9">Lysosome membrane</location>
        <topology evidence="9">Peripheral membrane protein</topology>
    </subcellularLocation>
    <subcellularLocation>
        <location evidence="1">Secreted</location>
    </subcellularLocation>
</comment>
<dbReference type="InterPro" id="IPR005199">
    <property type="entry name" value="Glyco_hydro_79"/>
</dbReference>